<dbReference type="InterPro" id="IPR029045">
    <property type="entry name" value="ClpP/crotonase-like_dom_sf"/>
</dbReference>
<evidence type="ECO:0000313" key="4">
    <source>
        <dbReference type="EnsemblMetazoa" id="SCAU015929-PA"/>
    </source>
</evidence>
<evidence type="ECO:0000256" key="2">
    <source>
        <dbReference type="ARBA" id="ARBA00023140"/>
    </source>
</evidence>
<dbReference type="Pfam" id="PF00378">
    <property type="entry name" value="ECH_1"/>
    <property type="match status" value="1"/>
</dbReference>
<dbReference type="PANTHER" id="PTHR43684">
    <property type="match status" value="1"/>
</dbReference>
<dbReference type="Proteomes" id="UP000095300">
    <property type="component" value="Unassembled WGS sequence"/>
</dbReference>
<name>A0A1I8QCP8_STOCA</name>
<keyword evidence="3" id="KW-0413">Isomerase</keyword>
<dbReference type="Gene3D" id="1.10.12.10">
    <property type="entry name" value="Lyase 2-enoyl-coa Hydratase, Chain A, domain 2"/>
    <property type="match status" value="1"/>
</dbReference>
<dbReference type="InterPro" id="IPR001753">
    <property type="entry name" value="Enoyl-CoA_hydra/iso"/>
</dbReference>
<dbReference type="GO" id="GO:0005777">
    <property type="term" value="C:peroxisome"/>
    <property type="evidence" value="ECO:0007669"/>
    <property type="project" value="UniProtKB-SubCell"/>
</dbReference>
<dbReference type="STRING" id="35570.A0A1I8QCP8"/>
<dbReference type="SUPFAM" id="SSF52096">
    <property type="entry name" value="ClpP/crotonase"/>
    <property type="match status" value="1"/>
</dbReference>
<evidence type="ECO:0000256" key="3">
    <source>
        <dbReference type="ARBA" id="ARBA00023235"/>
    </source>
</evidence>
<dbReference type="PANTHER" id="PTHR43684:SF1">
    <property type="entry name" value="ENOYL-COA DELTA ISOMERASE 2"/>
    <property type="match status" value="1"/>
</dbReference>
<evidence type="ECO:0008006" key="6">
    <source>
        <dbReference type="Google" id="ProtNLM"/>
    </source>
</evidence>
<dbReference type="EnsemblMetazoa" id="SCAU015929-RA">
    <property type="protein sequence ID" value="SCAU015929-PA"/>
    <property type="gene ID" value="SCAU015929"/>
</dbReference>
<dbReference type="InterPro" id="IPR014748">
    <property type="entry name" value="Enoyl-CoA_hydra_C"/>
</dbReference>
<evidence type="ECO:0000313" key="5">
    <source>
        <dbReference type="Proteomes" id="UP000095300"/>
    </source>
</evidence>
<keyword evidence="5" id="KW-1185">Reference proteome</keyword>
<gene>
    <name evidence="4" type="primary">106084679</name>
</gene>
<keyword evidence="2" id="KW-0576">Peroxisome</keyword>
<dbReference type="InterPro" id="IPR051053">
    <property type="entry name" value="ECH/Chromodomain_protein"/>
</dbReference>
<proteinExistence type="predicted"/>
<reference evidence="4" key="1">
    <citation type="submission" date="2020-05" db="UniProtKB">
        <authorList>
            <consortium name="EnsemblMetazoa"/>
        </authorList>
    </citation>
    <scope>IDENTIFICATION</scope>
    <source>
        <strain evidence="4">USDA</strain>
    </source>
</reference>
<dbReference type="Gene3D" id="3.90.226.10">
    <property type="entry name" value="2-enoyl-CoA Hydratase, Chain A, domain 1"/>
    <property type="match status" value="1"/>
</dbReference>
<evidence type="ECO:0000256" key="1">
    <source>
        <dbReference type="ARBA" id="ARBA00004275"/>
    </source>
</evidence>
<protein>
    <recommendedName>
        <fullName evidence="6">Enoyl-CoA delta isomerase 2, mitochondrial</fullName>
    </recommendedName>
</protein>
<dbReference type="CDD" id="cd06558">
    <property type="entry name" value="crotonase-like"/>
    <property type="match status" value="1"/>
</dbReference>
<sequence length="260" mass="29390">MYQDYKAILVEKQDKILVVKFNNPKKKNCVNREGYIELARVLRAVAKDDTVTMVVFTGVGDFFTAGNDLSASANVTDMDAYIRESNVIFKNMVHAYIECPKILVALVNGPCIGIGTTLAGLSDMLWCSENAYFTTPFVSLGIVPEAGSSYIFPFLLGRSKATEMLLFGEKLTAHDAYHFNFASRVYKPFEVDSLIWPKLIEYSQMPPESLQISKGLLRSQEKEILMKAIDAECDALYKRFYSEEFMNAIIQFSMRKKSKL</sequence>
<accession>A0A1I8QCP8</accession>
<dbReference type="OrthoDB" id="409763at2759"/>
<dbReference type="AlphaFoldDB" id="A0A1I8QCP8"/>
<organism evidence="4 5">
    <name type="scientific">Stomoxys calcitrans</name>
    <name type="common">Stable fly</name>
    <name type="synonym">Conops calcitrans</name>
    <dbReference type="NCBI Taxonomy" id="35570"/>
    <lineage>
        <taxon>Eukaryota</taxon>
        <taxon>Metazoa</taxon>
        <taxon>Ecdysozoa</taxon>
        <taxon>Arthropoda</taxon>
        <taxon>Hexapoda</taxon>
        <taxon>Insecta</taxon>
        <taxon>Pterygota</taxon>
        <taxon>Neoptera</taxon>
        <taxon>Endopterygota</taxon>
        <taxon>Diptera</taxon>
        <taxon>Brachycera</taxon>
        <taxon>Muscomorpha</taxon>
        <taxon>Muscoidea</taxon>
        <taxon>Muscidae</taxon>
        <taxon>Stomoxys</taxon>
    </lineage>
</organism>
<dbReference type="GO" id="GO:0004165">
    <property type="term" value="F:delta(3)-delta(2)-enoyl-CoA isomerase activity"/>
    <property type="evidence" value="ECO:0007669"/>
    <property type="project" value="UniProtKB-ARBA"/>
</dbReference>
<comment type="subcellular location">
    <subcellularLocation>
        <location evidence="1">Peroxisome</location>
    </subcellularLocation>
</comment>
<dbReference type="KEGG" id="scac:106084679"/>
<dbReference type="VEuPathDB" id="VectorBase:SCAU015929"/>